<feature type="binding site" evidence="5">
    <location>
        <position position="161"/>
    </location>
    <ligand>
        <name>ATP</name>
        <dbReference type="ChEBI" id="CHEBI:30616"/>
    </ligand>
</feature>
<feature type="compositionally biased region" description="Basic and acidic residues" evidence="6">
    <location>
        <begin position="314"/>
        <end position="324"/>
    </location>
</feature>
<organism evidence="8">
    <name type="scientific">Medioppia subpectinata</name>
    <dbReference type="NCBI Taxonomy" id="1979941"/>
    <lineage>
        <taxon>Eukaryota</taxon>
        <taxon>Metazoa</taxon>
        <taxon>Ecdysozoa</taxon>
        <taxon>Arthropoda</taxon>
        <taxon>Chelicerata</taxon>
        <taxon>Arachnida</taxon>
        <taxon>Acari</taxon>
        <taxon>Acariformes</taxon>
        <taxon>Sarcoptiformes</taxon>
        <taxon>Oribatida</taxon>
        <taxon>Brachypylina</taxon>
        <taxon>Oppioidea</taxon>
        <taxon>Oppiidae</taxon>
        <taxon>Medioppia</taxon>
    </lineage>
</organism>
<dbReference type="Proteomes" id="UP000759131">
    <property type="component" value="Unassembled WGS sequence"/>
</dbReference>
<dbReference type="GO" id="GO:0004694">
    <property type="term" value="F:eukaryotic translation initiation factor 2alpha kinase activity"/>
    <property type="evidence" value="ECO:0007669"/>
    <property type="project" value="TreeGrafter"/>
</dbReference>
<evidence type="ECO:0000256" key="6">
    <source>
        <dbReference type="SAM" id="MobiDB-lite"/>
    </source>
</evidence>
<feature type="domain" description="Protein kinase" evidence="7">
    <location>
        <begin position="132"/>
        <end position="408"/>
    </location>
</feature>
<dbReference type="PROSITE" id="PS50011">
    <property type="entry name" value="PROTEIN_KINASE_DOM"/>
    <property type="match status" value="1"/>
</dbReference>
<keyword evidence="9" id="KW-1185">Reference proteome</keyword>
<dbReference type="Gene3D" id="1.10.510.10">
    <property type="entry name" value="Transferase(Phosphotransferase) domain 1"/>
    <property type="match status" value="1"/>
</dbReference>
<evidence type="ECO:0000256" key="5">
    <source>
        <dbReference type="PROSITE-ProRule" id="PRU10141"/>
    </source>
</evidence>
<evidence type="ECO:0000313" key="8">
    <source>
        <dbReference type="EMBL" id="CAD7634614.1"/>
    </source>
</evidence>
<dbReference type="PANTHER" id="PTHR11042">
    <property type="entry name" value="EUKARYOTIC TRANSLATION INITIATION FACTOR 2-ALPHA KINASE EIF2-ALPHA KINASE -RELATED"/>
    <property type="match status" value="1"/>
</dbReference>
<accession>A0A7R9L4C6</accession>
<dbReference type="PANTHER" id="PTHR11042:SF91">
    <property type="entry name" value="EUKARYOTIC TRANSLATION INITIATION FACTOR 2-ALPHA KINASE"/>
    <property type="match status" value="1"/>
</dbReference>
<evidence type="ECO:0000256" key="3">
    <source>
        <dbReference type="ARBA" id="ARBA00022777"/>
    </source>
</evidence>
<dbReference type="EMBL" id="OC869541">
    <property type="protein sequence ID" value="CAD7634614.1"/>
    <property type="molecule type" value="Genomic_DNA"/>
</dbReference>
<sequence>MGYYLFDAIEENETKCLINSSEELLNESEYCDEDNDLMPQIIIRSLWYYWREVTAISIVSAFLLNFCYSLLKRKLKTIRKISESEEICTKSEHISESTAKTPSPSTPSFSTPFNAYNSAEHQAFNSRYESDFEPIQVLGRGGFGLVFEAKHIIDESHYAVKRIYLPVRKEQREKVMREVRALSKLDHSGIVRYYNAWVELPPPGWQEDKDQPLFTTEDIASTHFNESDVRYKQLVVNKTTATDLKTSFYYRESHEMSTETSFGFNKSKQIITKTQSNQSLDIVFDENVSSVKVIDKNSNESIGMSSDNNVFDSKSSESSDESKLNAKSNDLIENNRRPLNLNPVLPRCYLYIQMQLCRKDTLKDWLLNNSLNRDSNTVLDIFDQIVSAVHYVHSMGLMHRDLKVMHFI</sequence>
<keyword evidence="1" id="KW-0808">Transferase</keyword>
<evidence type="ECO:0000256" key="4">
    <source>
        <dbReference type="ARBA" id="ARBA00022840"/>
    </source>
</evidence>
<gene>
    <name evidence="8" type="ORF">OSB1V03_LOCUS15010</name>
</gene>
<keyword evidence="4 5" id="KW-0067">ATP-binding</keyword>
<dbReference type="OrthoDB" id="341578at2759"/>
<dbReference type="AlphaFoldDB" id="A0A7R9L4C6"/>
<reference evidence="8" key="1">
    <citation type="submission" date="2020-11" db="EMBL/GenBank/DDBJ databases">
        <authorList>
            <person name="Tran Van P."/>
        </authorList>
    </citation>
    <scope>NUCLEOTIDE SEQUENCE</scope>
</reference>
<dbReference type="GO" id="GO:0005737">
    <property type="term" value="C:cytoplasm"/>
    <property type="evidence" value="ECO:0007669"/>
    <property type="project" value="TreeGrafter"/>
</dbReference>
<dbReference type="GO" id="GO:0005634">
    <property type="term" value="C:nucleus"/>
    <property type="evidence" value="ECO:0007669"/>
    <property type="project" value="TreeGrafter"/>
</dbReference>
<keyword evidence="2 5" id="KW-0547">Nucleotide-binding</keyword>
<dbReference type="InterPro" id="IPR000719">
    <property type="entry name" value="Prot_kinase_dom"/>
</dbReference>
<evidence type="ECO:0000256" key="2">
    <source>
        <dbReference type="ARBA" id="ARBA00022741"/>
    </source>
</evidence>
<evidence type="ECO:0000256" key="1">
    <source>
        <dbReference type="ARBA" id="ARBA00022679"/>
    </source>
</evidence>
<dbReference type="InterPro" id="IPR011009">
    <property type="entry name" value="Kinase-like_dom_sf"/>
</dbReference>
<evidence type="ECO:0000313" key="9">
    <source>
        <dbReference type="Proteomes" id="UP000759131"/>
    </source>
</evidence>
<dbReference type="GO" id="GO:0005524">
    <property type="term" value="F:ATP binding"/>
    <property type="evidence" value="ECO:0007669"/>
    <property type="project" value="UniProtKB-UniRule"/>
</dbReference>
<feature type="region of interest" description="Disordered" evidence="6">
    <location>
        <begin position="304"/>
        <end position="328"/>
    </location>
</feature>
<dbReference type="EMBL" id="CAJPIZ010014966">
    <property type="protein sequence ID" value="CAG2115044.1"/>
    <property type="molecule type" value="Genomic_DNA"/>
</dbReference>
<keyword evidence="3" id="KW-0418">Kinase</keyword>
<dbReference type="SUPFAM" id="SSF56112">
    <property type="entry name" value="Protein kinase-like (PK-like)"/>
    <property type="match status" value="1"/>
</dbReference>
<name>A0A7R9L4C6_9ACAR</name>
<dbReference type="SMART" id="SM00220">
    <property type="entry name" value="S_TKc"/>
    <property type="match status" value="1"/>
</dbReference>
<protein>
    <recommendedName>
        <fullName evidence="7">Protein kinase domain-containing protein</fullName>
    </recommendedName>
</protein>
<dbReference type="Pfam" id="PF00069">
    <property type="entry name" value="Pkinase"/>
    <property type="match status" value="2"/>
</dbReference>
<proteinExistence type="predicted"/>
<dbReference type="PROSITE" id="PS00107">
    <property type="entry name" value="PROTEIN_KINASE_ATP"/>
    <property type="match status" value="1"/>
</dbReference>
<evidence type="ECO:0000259" key="7">
    <source>
        <dbReference type="PROSITE" id="PS50011"/>
    </source>
</evidence>
<dbReference type="Gene3D" id="3.30.200.20">
    <property type="entry name" value="Phosphorylase Kinase, domain 1"/>
    <property type="match status" value="1"/>
</dbReference>
<dbReference type="InterPro" id="IPR017441">
    <property type="entry name" value="Protein_kinase_ATP_BS"/>
</dbReference>
<dbReference type="InterPro" id="IPR050339">
    <property type="entry name" value="CC_SR_Kinase"/>
</dbReference>